<gene>
    <name evidence="3" type="primary">8234762</name>
    <name evidence="2" type="ORF">Phum_PHUM563790</name>
</gene>
<dbReference type="AlphaFoldDB" id="E0W0T7"/>
<evidence type="ECO:0000313" key="2">
    <source>
        <dbReference type="EMBL" id="EEB19243.1"/>
    </source>
</evidence>
<reference evidence="2" key="1">
    <citation type="submission" date="2007-04" db="EMBL/GenBank/DDBJ databases">
        <title>Annotation of Pediculus humanus corporis strain USDA.</title>
        <authorList>
            <person name="Kirkness E."/>
            <person name="Hannick L."/>
            <person name="Hass B."/>
            <person name="Bruggner R."/>
            <person name="Lawson D."/>
            <person name="Bidwell S."/>
            <person name="Joardar V."/>
            <person name="Caler E."/>
            <person name="Walenz B."/>
            <person name="Inman J."/>
            <person name="Schobel S."/>
            <person name="Galinsky K."/>
            <person name="Amedeo P."/>
            <person name="Strausberg R."/>
        </authorList>
    </citation>
    <scope>NUCLEOTIDE SEQUENCE</scope>
    <source>
        <strain evidence="2">USDA</strain>
    </source>
</reference>
<dbReference type="STRING" id="121224.E0W0T7"/>
<reference evidence="2" key="2">
    <citation type="submission" date="2007-04" db="EMBL/GenBank/DDBJ databases">
        <title>The genome of the human body louse.</title>
        <authorList>
            <consortium name="The Human Body Louse Genome Consortium"/>
            <person name="Kirkness E."/>
            <person name="Walenz B."/>
            <person name="Hass B."/>
            <person name="Bruggner R."/>
            <person name="Strausberg R."/>
        </authorList>
    </citation>
    <scope>NUCLEOTIDE SEQUENCE</scope>
    <source>
        <strain evidence="2">USDA</strain>
    </source>
</reference>
<name>E0W0T7_PEDHC</name>
<dbReference type="EMBL" id="AAZO01006850">
    <property type="status" value="NOT_ANNOTATED_CDS"/>
    <property type="molecule type" value="Genomic_DNA"/>
</dbReference>
<dbReference type="HOGENOM" id="CLU_2690792_0_0_1"/>
<evidence type="ECO:0000313" key="4">
    <source>
        <dbReference type="Proteomes" id="UP000009046"/>
    </source>
</evidence>
<dbReference type="GeneID" id="8234762"/>
<dbReference type="EMBL" id="DS235862">
    <property type="protein sequence ID" value="EEB19243.1"/>
    <property type="molecule type" value="Genomic_DNA"/>
</dbReference>
<keyword evidence="4" id="KW-1185">Reference proteome</keyword>
<dbReference type="RefSeq" id="XP_002431981.1">
    <property type="nucleotide sequence ID" value="XM_002431936.1"/>
</dbReference>
<protein>
    <submittedName>
        <fullName evidence="2 3">Uncharacterized protein</fullName>
    </submittedName>
</protein>
<proteinExistence type="predicted"/>
<dbReference type="VEuPathDB" id="VectorBase:PHUM563790"/>
<sequence>MEKDPLKGNGNSIPLTVPASYQAVNDQMQKSHTNGQTVSISSDDDMIDITTSGVSNDNQDASNQDEDYSEPVLD</sequence>
<feature type="region of interest" description="Disordered" evidence="1">
    <location>
        <begin position="25"/>
        <end position="74"/>
    </location>
</feature>
<dbReference type="EnsemblMetazoa" id="PHUM563790-RA">
    <property type="protein sequence ID" value="PHUM563790-PA"/>
    <property type="gene ID" value="PHUM563790"/>
</dbReference>
<evidence type="ECO:0000256" key="1">
    <source>
        <dbReference type="SAM" id="MobiDB-lite"/>
    </source>
</evidence>
<feature type="compositionally biased region" description="Acidic residues" evidence="1">
    <location>
        <begin position="63"/>
        <end position="74"/>
    </location>
</feature>
<reference evidence="3" key="3">
    <citation type="submission" date="2020-05" db="UniProtKB">
        <authorList>
            <consortium name="EnsemblMetazoa"/>
        </authorList>
    </citation>
    <scope>IDENTIFICATION</scope>
    <source>
        <strain evidence="3">USDA</strain>
    </source>
</reference>
<dbReference type="InParanoid" id="E0W0T7"/>
<evidence type="ECO:0000313" key="3">
    <source>
        <dbReference type="EnsemblMetazoa" id="PHUM563790-PA"/>
    </source>
</evidence>
<organism>
    <name type="scientific">Pediculus humanus subsp. corporis</name>
    <name type="common">Body louse</name>
    <dbReference type="NCBI Taxonomy" id="121224"/>
    <lineage>
        <taxon>Eukaryota</taxon>
        <taxon>Metazoa</taxon>
        <taxon>Ecdysozoa</taxon>
        <taxon>Arthropoda</taxon>
        <taxon>Hexapoda</taxon>
        <taxon>Insecta</taxon>
        <taxon>Pterygota</taxon>
        <taxon>Neoptera</taxon>
        <taxon>Paraneoptera</taxon>
        <taxon>Psocodea</taxon>
        <taxon>Troctomorpha</taxon>
        <taxon>Phthiraptera</taxon>
        <taxon>Anoplura</taxon>
        <taxon>Pediculidae</taxon>
        <taxon>Pediculus</taxon>
    </lineage>
</organism>
<feature type="compositionally biased region" description="Polar residues" evidence="1">
    <location>
        <begin position="53"/>
        <end position="62"/>
    </location>
</feature>
<dbReference type="Proteomes" id="UP000009046">
    <property type="component" value="Unassembled WGS sequence"/>
</dbReference>
<dbReference type="CTD" id="8234762"/>
<accession>E0W0T7</accession>
<feature type="compositionally biased region" description="Polar residues" evidence="1">
    <location>
        <begin position="25"/>
        <end position="36"/>
    </location>
</feature>
<dbReference type="KEGG" id="phu:Phum_PHUM563790"/>